<keyword evidence="2" id="KW-1185">Reference proteome</keyword>
<proteinExistence type="predicted"/>
<organism evidence="1 2">
    <name type="scientific">Thelonectria olida</name>
    <dbReference type="NCBI Taxonomy" id="1576542"/>
    <lineage>
        <taxon>Eukaryota</taxon>
        <taxon>Fungi</taxon>
        <taxon>Dikarya</taxon>
        <taxon>Ascomycota</taxon>
        <taxon>Pezizomycotina</taxon>
        <taxon>Sordariomycetes</taxon>
        <taxon>Hypocreomycetidae</taxon>
        <taxon>Hypocreales</taxon>
        <taxon>Nectriaceae</taxon>
        <taxon>Thelonectria</taxon>
    </lineage>
</organism>
<accession>A0A9P9AJ04</accession>
<sequence length="165" mass="18471">MANSPYAHFPNAFWEVEWRVNGIWNGILNDCFPRGVHQDQWIVAPEVYSTWFNTNGVRADLCVTAIEGEEDEYAQILNWCTNGVQNYQPFCCWAVGTKGKYVTFYAFDGVNLHPLGLNGGQIVKDANVNPEDITTPNGWAFVHQVLTAANNNPNLTAAEIANDNF</sequence>
<gene>
    <name evidence="1" type="ORF">B0T10DRAFT_569523</name>
</gene>
<evidence type="ECO:0000313" key="2">
    <source>
        <dbReference type="Proteomes" id="UP000777438"/>
    </source>
</evidence>
<dbReference type="AlphaFoldDB" id="A0A9P9AJ04"/>
<dbReference type="OrthoDB" id="3898763at2759"/>
<dbReference type="Proteomes" id="UP000777438">
    <property type="component" value="Unassembled WGS sequence"/>
</dbReference>
<comment type="caution">
    <text evidence="1">The sequence shown here is derived from an EMBL/GenBank/DDBJ whole genome shotgun (WGS) entry which is preliminary data.</text>
</comment>
<protein>
    <submittedName>
        <fullName evidence="1">Uncharacterized protein</fullName>
    </submittedName>
</protein>
<dbReference type="EMBL" id="JAGPYM010000111">
    <property type="protein sequence ID" value="KAH6867304.1"/>
    <property type="molecule type" value="Genomic_DNA"/>
</dbReference>
<evidence type="ECO:0000313" key="1">
    <source>
        <dbReference type="EMBL" id="KAH6867304.1"/>
    </source>
</evidence>
<reference evidence="1 2" key="1">
    <citation type="journal article" date="2021" name="Nat. Commun.">
        <title>Genetic determinants of endophytism in the Arabidopsis root mycobiome.</title>
        <authorList>
            <person name="Mesny F."/>
            <person name="Miyauchi S."/>
            <person name="Thiergart T."/>
            <person name="Pickel B."/>
            <person name="Atanasova L."/>
            <person name="Karlsson M."/>
            <person name="Huettel B."/>
            <person name="Barry K.W."/>
            <person name="Haridas S."/>
            <person name="Chen C."/>
            <person name="Bauer D."/>
            <person name="Andreopoulos W."/>
            <person name="Pangilinan J."/>
            <person name="LaButti K."/>
            <person name="Riley R."/>
            <person name="Lipzen A."/>
            <person name="Clum A."/>
            <person name="Drula E."/>
            <person name="Henrissat B."/>
            <person name="Kohler A."/>
            <person name="Grigoriev I.V."/>
            <person name="Martin F.M."/>
            <person name="Hacquard S."/>
        </authorList>
    </citation>
    <scope>NUCLEOTIDE SEQUENCE [LARGE SCALE GENOMIC DNA]</scope>
    <source>
        <strain evidence="1 2">MPI-CAGE-CH-0241</strain>
    </source>
</reference>
<name>A0A9P9AJ04_9HYPO</name>